<feature type="chain" id="PRO_5046376144" evidence="1">
    <location>
        <begin position="28"/>
        <end position="117"/>
    </location>
</feature>
<organism evidence="2 3">
    <name type="scientific">Massilia antarctica</name>
    <dbReference type="NCBI Taxonomy" id="2765360"/>
    <lineage>
        <taxon>Bacteria</taxon>
        <taxon>Pseudomonadati</taxon>
        <taxon>Pseudomonadota</taxon>
        <taxon>Betaproteobacteria</taxon>
        <taxon>Burkholderiales</taxon>
        <taxon>Oxalobacteraceae</taxon>
        <taxon>Telluria group</taxon>
        <taxon>Massilia</taxon>
    </lineage>
</organism>
<feature type="signal peptide" evidence="1">
    <location>
        <begin position="1"/>
        <end position="27"/>
    </location>
</feature>
<keyword evidence="3" id="KW-1185">Reference proteome</keyword>
<proteinExistence type="predicted"/>
<keyword evidence="1" id="KW-0732">Signal</keyword>
<reference evidence="2 3" key="1">
    <citation type="submission" date="2020-11" db="EMBL/GenBank/DDBJ databases">
        <authorList>
            <person name="Sun Q."/>
        </authorList>
    </citation>
    <scope>NUCLEOTIDE SEQUENCE [LARGE SCALE GENOMIC DNA]</scope>
    <source>
        <strain evidence="2 3">P8398</strain>
    </source>
</reference>
<dbReference type="Proteomes" id="UP000662888">
    <property type="component" value="Chromosome"/>
</dbReference>
<protein>
    <submittedName>
        <fullName evidence="2">Uncharacterized protein</fullName>
    </submittedName>
</protein>
<gene>
    <name evidence="2" type="ORF">IV454_24570</name>
</gene>
<name>A0AA48WBX8_9BURK</name>
<dbReference type="RefSeq" id="WP_206088268.1">
    <property type="nucleotide sequence ID" value="NZ_CP065053.1"/>
</dbReference>
<accession>A0AA48WBX8</accession>
<dbReference type="EMBL" id="CP065053">
    <property type="protein sequence ID" value="QPI48669.1"/>
    <property type="molecule type" value="Genomic_DNA"/>
</dbReference>
<evidence type="ECO:0000313" key="3">
    <source>
        <dbReference type="Proteomes" id="UP000662888"/>
    </source>
</evidence>
<evidence type="ECO:0000313" key="2">
    <source>
        <dbReference type="EMBL" id="QPI48669.1"/>
    </source>
</evidence>
<evidence type="ECO:0000256" key="1">
    <source>
        <dbReference type="SAM" id="SignalP"/>
    </source>
</evidence>
<sequence>MIALMPSAFRRLLACLLLVLLPFQAMAAGVAACNAAGRACSEPMMQMMDCCDHGDQSSPELHCGTAFGCMSAAAPALLPDMSVPVVLSQPRALALAPVQFHDSFIPDGPQRPPRPLS</sequence>